<dbReference type="Gene3D" id="3.30.160.170">
    <property type="entry name" value="FlaG-like"/>
    <property type="match status" value="1"/>
</dbReference>
<dbReference type="InterPro" id="IPR005186">
    <property type="entry name" value="FlaG"/>
</dbReference>
<dbReference type="Pfam" id="PF03646">
    <property type="entry name" value="FlaG"/>
    <property type="match status" value="1"/>
</dbReference>
<reference evidence="2" key="1">
    <citation type="submission" date="2018-06" db="EMBL/GenBank/DDBJ databases">
        <authorList>
            <person name="Zhirakovskaya E."/>
        </authorList>
    </citation>
    <scope>NUCLEOTIDE SEQUENCE</scope>
</reference>
<gene>
    <name evidence="2" type="ORF">MNBD_GAMMA25-313</name>
</gene>
<name>A0A3B1C113_9ZZZZ</name>
<dbReference type="PANTHER" id="PTHR37166:SF1">
    <property type="entry name" value="PROTEIN FLAG"/>
    <property type="match status" value="1"/>
</dbReference>
<evidence type="ECO:0000256" key="1">
    <source>
        <dbReference type="SAM" id="Coils"/>
    </source>
</evidence>
<proteinExistence type="predicted"/>
<dbReference type="InterPro" id="IPR035924">
    <property type="entry name" value="FlaG-like_sf"/>
</dbReference>
<accession>A0A3B1C113</accession>
<keyword evidence="1" id="KW-0175">Coiled coil</keyword>
<dbReference type="EMBL" id="UOFY01000052">
    <property type="protein sequence ID" value="VAX10597.1"/>
    <property type="molecule type" value="Genomic_DNA"/>
</dbReference>
<dbReference type="PANTHER" id="PTHR37166">
    <property type="entry name" value="PROTEIN FLAG"/>
    <property type="match status" value="1"/>
</dbReference>
<sequence length="130" mass="14585">MATHSITNVVLVATTTGSRAASSSTGNVAEERQTIAVAVIEEQTRETEVTKEDLEKAVSHLKEYVQNMKRDMDFSVDDKTGRFVVKVFDSQTKELIRQIPSEEMLAISRHLVESLEEEESRKGFLIELNA</sequence>
<protein>
    <recommendedName>
        <fullName evidence="3">Flagellin protein FlaG</fullName>
    </recommendedName>
</protein>
<dbReference type="AlphaFoldDB" id="A0A3B1C113"/>
<organism evidence="2">
    <name type="scientific">hydrothermal vent metagenome</name>
    <dbReference type="NCBI Taxonomy" id="652676"/>
    <lineage>
        <taxon>unclassified sequences</taxon>
        <taxon>metagenomes</taxon>
        <taxon>ecological metagenomes</taxon>
    </lineage>
</organism>
<evidence type="ECO:0000313" key="2">
    <source>
        <dbReference type="EMBL" id="VAX10597.1"/>
    </source>
</evidence>
<dbReference type="SUPFAM" id="SSF160214">
    <property type="entry name" value="FlaG-like"/>
    <property type="match status" value="1"/>
</dbReference>
<evidence type="ECO:0008006" key="3">
    <source>
        <dbReference type="Google" id="ProtNLM"/>
    </source>
</evidence>
<feature type="coiled-coil region" evidence="1">
    <location>
        <begin position="37"/>
        <end position="71"/>
    </location>
</feature>